<keyword evidence="2" id="KW-1185">Reference proteome</keyword>
<gene>
    <name evidence="1" type="ORF">GDO78_014014</name>
</gene>
<proteinExistence type="predicted"/>
<dbReference type="Proteomes" id="UP000770717">
    <property type="component" value="Unassembled WGS sequence"/>
</dbReference>
<reference evidence="1" key="1">
    <citation type="thesis" date="2020" institute="ProQuest LLC" country="789 East Eisenhower Parkway, Ann Arbor, MI, USA">
        <title>Comparative Genomics and Chromosome Evolution.</title>
        <authorList>
            <person name="Mudd A.B."/>
        </authorList>
    </citation>
    <scope>NUCLEOTIDE SEQUENCE</scope>
    <source>
        <strain evidence="1">HN-11 Male</strain>
        <tissue evidence="1">Kidney and liver</tissue>
    </source>
</reference>
<protein>
    <submittedName>
        <fullName evidence="1">Uncharacterized protein</fullName>
    </submittedName>
</protein>
<name>A0A8J6JZD0_ELECQ</name>
<sequence>MASRTAWARETHMALVGGHGYRVMPTLQYGNIFSTREHSTCHMWKEAMYKGNIQTDERWQGCLHGTWTTSTDVNGKTSIAGTSVYTSSTAI</sequence>
<dbReference type="EMBL" id="WNTK01000024">
    <property type="protein sequence ID" value="KAG9473165.1"/>
    <property type="molecule type" value="Genomic_DNA"/>
</dbReference>
<comment type="caution">
    <text evidence="1">The sequence shown here is derived from an EMBL/GenBank/DDBJ whole genome shotgun (WGS) entry which is preliminary data.</text>
</comment>
<dbReference type="AlphaFoldDB" id="A0A8J6JZD0"/>
<accession>A0A8J6JZD0</accession>
<evidence type="ECO:0000313" key="1">
    <source>
        <dbReference type="EMBL" id="KAG9473165.1"/>
    </source>
</evidence>
<organism evidence="1 2">
    <name type="scientific">Eleutherodactylus coqui</name>
    <name type="common">Puerto Rican coqui</name>
    <dbReference type="NCBI Taxonomy" id="57060"/>
    <lineage>
        <taxon>Eukaryota</taxon>
        <taxon>Metazoa</taxon>
        <taxon>Chordata</taxon>
        <taxon>Craniata</taxon>
        <taxon>Vertebrata</taxon>
        <taxon>Euteleostomi</taxon>
        <taxon>Amphibia</taxon>
        <taxon>Batrachia</taxon>
        <taxon>Anura</taxon>
        <taxon>Neobatrachia</taxon>
        <taxon>Hyloidea</taxon>
        <taxon>Eleutherodactylidae</taxon>
        <taxon>Eleutherodactylinae</taxon>
        <taxon>Eleutherodactylus</taxon>
        <taxon>Eleutherodactylus</taxon>
    </lineage>
</organism>
<evidence type="ECO:0000313" key="2">
    <source>
        <dbReference type="Proteomes" id="UP000770717"/>
    </source>
</evidence>